<dbReference type="CDD" id="cd00056">
    <property type="entry name" value="ENDO3c"/>
    <property type="match status" value="1"/>
</dbReference>
<dbReference type="InterPro" id="IPR037046">
    <property type="entry name" value="AlkA_N_sf"/>
</dbReference>
<protein>
    <recommendedName>
        <fullName evidence="2">DNA-3-methyladenine glycosylase II</fullName>
        <ecNumber evidence="2">3.2.2.21</ecNumber>
    </recommendedName>
</protein>
<dbReference type="PANTHER" id="PTHR43003">
    <property type="entry name" value="DNA-3-METHYLADENINE GLYCOSYLASE"/>
    <property type="match status" value="1"/>
</dbReference>
<keyword evidence="4" id="KW-0234">DNA repair</keyword>
<name>A0ABS9L9X8_9MICC</name>
<dbReference type="EC" id="3.2.2.21" evidence="2"/>
<dbReference type="RefSeq" id="WP_237822485.1">
    <property type="nucleotide sequence ID" value="NZ_JAKLTQ010000012.1"/>
</dbReference>
<dbReference type="InterPro" id="IPR010316">
    <property type="entry name" value="AlkA_N"/>
</dbReference>
<evidence type="ECO:0000256" key="1">
    <source>
        <dbReference type="ARBA" id="ARBA00000086"/>
    </source>
</evidence>
<dbReference type="InterPro" id="IPR023170">
    <property type="entry name" value="HhH_base_excis_C"/>
</dbReference>
<evidence type="ECO:0000313" key="7">
    <source>
        <dbReference type="EMBL" id="MCG2623313.1"/>
    </source>
</evidence>
<reference evidence="7" key="1">
    <citation type="submission" date="2022-01" db="EMBL/GenBank/DDBJ databases">
        <authorList>
            <person name="Jo J.-H."/>
            <person name="Im W.-T."/>
        </authorList>
    </citation>
    <scope>NUCLEOTIDE SEQUENCE</scope>
    <source>
        <strain evidence="7">I2-34</strain>
    </source>
</reference>
<evidence type="ECO:0000259" key="6">
    <source>
        <dbReference type="SMART" id="SM01009"/>
    </source>
</evidence>
<evidence type="ECO:0000256" key="4">
    <source>
        <dbReference type="ARBA" id="ARBA00023204"/>
    </source>
</evidence>
<evidence type="ECO:0000259" key="5">
    <source>
        <dbReference type="SMART" id="SM00478"/>
    </source>
</evidence>
<dbReference type="Proteomes" id="UP001165368">
    <property type="component" value="Unassembled WGS sequence"/>
</dbReference>
<dbReference type="InterPro" id="IPR011257">
    <property type="entry name" value="DNA_glycosylase"/>
</dbReference>
<dbReference type="SMART" id="SM00478">
    <property type="entry name" value="ENDO3c"/>
    <property type="match status" value="1"/>
</dbReference>
<dbReference type="PANTHER" id="PTHR43003:SF13">
    <property type="entry name" value="DNA-3-METHYLADENINE GLYCOSYLASE 2"/>
    <property type="match status" value="1"/>
</dbReference>
<gene>
    <name evidence="7" type="ORF">LVY72_15545</name>
</gene>
<evidence type="ECO:0000256" key="3">
    <source>
        <dbReference type="ARBA" id="ARBA00022763"/>
    </source>
</evidence>
<evidence type="ECO:0000256" key="2">
    <source>
        <dbReference type="ARBA" id="ARBA00012000"/>
    </source>
</evidence>
<dbReference type="InterPro" id="IPR051912">
    <property type="entry name" value="Alkylbase_DNA_Glycosylase/TA"/>
</dbReference>
<dbReference type="SUPFAM" id="SSF55945">
    <property type="entry name" value="TATA-box binding protein-like"/>
    <property type="match status" value="1"/>
</dbReference>
<feature type="domain" description="HhH-GPD" evidence="5">
    <location>
        <begin position="129"/>
        <end position="281"/>
    </location>
</feature>
<sequence length="289" mass="29662">MRTLLPVRGPFDAEAALAALAAHAVPGVERTDLGAGTFTRLFPAPGGPVPATIGLRGGGLRLTLHDGDEAATGAVAAAVRRLLDLDTDPARIAAVLGSDPAVGPLVRLRPGLRILGHADGFEGAILTVLGQQVSLAAARTFAGRLVDAFGAVGPAGLRLFPGPETLAAAGPEAVRAAVGLTGARARTVHALAAACADGLRIEPGGDHALIRRRLLGLPGIGPWTVEYLAMRALRDPDAFPDGDLVLRRALGAGSVQEVRAAGRRWSPLRAYAVFHLWTGHAYLPPAPAQ</sequence>
<dbReference type="InterPro" id="IPR003265">
    <property type="entry name" value="HhH-GPD_domain"/>
</dbReference>
<organism evidence="7 8">
    <name type="scientific">Arthrobacter hankyongi</name>
    <dbReference type="NCBI Taxonomy" id="2904801"/>
    <lineage>
        <taxon>Bacteria</taxon>
        <taxon>Bacillati</taxon>
        <taxon>Actinomycetota</taxon>
        <taxon>Actinomycetes</taxon>
        <taxon>Micrococcales</taxon>
        <taxon>Micrococcaceae</taxon>
        <taxon>Arthrobacter</taxon>
    </lineage>
</organism>
<keyword evidence="3" id="KW-0227">DNA damage</keyword>
<dbReference type="SMART" id="SM01009">
    <property type="entry name" value="AlkA_N"/>
    <property type="match status" value="1"/>
</dbReference>
<dbReference type="Gene3D" id="1.10.1670.10">
    <property type="entry name" value="Helix-hairpin-Helix base-excision DNA repair enzymes (C-terminal)"/>
    <property type="match status" value="1"/>
</dbReference>
<dbReference type="SUPFAM" id="SSF48150">
    <property type="entry name" value="DNA-glycosylase"/>
    <property type="match status" value="1"/>
</dbReference>
<feature type="domain" description="DNA-3-methyladenine glycosylase AlkA N-terminal" evidence="6">
    <location>
        <begin position="2"/>
        <end position="119"/>
    </location>
</feature>
<comment type="caution">
    <text evidence="7">The sequence shown here is derived from an EMBL/GenBank/DDBJ whole genome shotgun (WGS) entry which is preliminary data.</text>
</comment>
<dbReference type="Gene3D" id="1.10.340.30">
    <property type="entry name" value="Hypothetical protein, domain 2"/>
    <property type="match status" value="1"/>
</dbReference>
<evidence type="ECO:0000313" key="8">
    <source>
        <dbReference type="Proteomes" id="UP001165368"/>
    </source>
</evidence>
<accession>A0ABS9L9X8</accession>
<comment type="catalytic activity">
    <reaction evidence="1">
        <text>Hydrolysis of alkylated DNA, releasing 3-methyladenine, 3-methylguanine, 7-methylguanine and 7-methyladenine.</text>
        <dbReference type="EC" id="3.2.2.21"/>
    </reaction>
</comment>
<dbReference type="Gene3D" id="3.30.310.20">
    <property type="entry name" value="DNA-3-methyladenine glycosylase AlkA, N-terminal domain"/>
    <property type="match status" value="1"/>
</dbReference>
<dbReference type="EMBL" id="JAKLTQ010000012">
    <property type="protein sequence ID" value="MCG2623313.1"/>
    <property type="molecule type" value="Genomic_DNA"/>
</dbReference>
<proteinExistence type="predicted"/>
<dbReference type="Pfam" id="PF00730">
    <property type="entry name" value="HhH-GPD"/>
    <property type="match status" value="1"/>
</dbReference>
<dbReference type="Pfam" id="PF06029">
    <property type="entry name" value="AlkA_N"/>
    <property type="match status" value="1"/>
</dbReference>
<keyword evidence="8" id="KW-1185">Reference proteome</keyword>